<evidence type="ECO:0000313" key="2">
    <source>
        <dbReference type="EMBL" id="QEA15693.1"/>
    </source>
</evidence>
<name>A0A5B8S304_9SPHN</name>
<reference evidence="2 3" key="1">
    <citation type="journal article" date="2013" name="J. Microbiol. Biotechnol.">
        <title>Novosphingobium ginsenosidimutans sp. nov., with the ability to convert ginsenoside.</title>
        <authorList>
            <person name="Kim J.K."/>
            <person name="He D."/>
            <person name="Liu Q.M."/>
            <person name="Park H.Y."/>
            <person name="Jung M.S."/>
            <person name="Yoon M.H."/>
            <person name="Kim S.C."/>
            <person name="Im W.T."/>
        </authorList>
    </citation>
    <scope>NUCLEOTIDE SEQUENCE [LARGE SCALE GENOMIC DNA]</scope>
    <source>
        <strain evidence="2 3">FW-6</strain>
    </source>
</reference>
<dbReference type="KEGG" id="ngf:FRF71_05830"/>
<sequence>MLTTLAIMLLSGAAAAPVGEAAVALQAEPDPKTMSASQIREHNSKLDRKHPDFIRCVKSANIGTLVARNVSCRTNRQWAIADRVGNDEARDIGDKMASKFWDFERAGP</sequence>
<keyword evidence="3" id="KW-1185">Reference proteome</keyword>
<evidence type="ECO:0000313" key="3">
    <source>
        <dbReference type="Proteomes" id="UP000321172"/>
    </source>
</evidence>
<gene>
    <name evidence="2" type="ORF">FRF71_05830</name>
</gene>
<dbReference type="Proteomes" id="UP000321172">
    <property type="component" value="Chromosome"/>
</dbReference>
<feature type="chain" id="PRO_5022906613" description="UrcA family protein" evidence="1">
    <location>
        <begin position="17"/>
        <end position="108"/>
    </location>
</feature>
<dbReference type="AlphaFoldDB" id="A0A5B8S304"/>
<organism evidence="2 3">
    <name type="scientific">Novosphingobium ginsenosidimutans</name>
    <dbReference type="NCBI Taxonomy" id="1176536"/>
    <lineage>
        <taxon>Bacteria</taxon>
        <taxon>Pseudomonadati</taxon>
        <taxon>Pseudomonadota</taxon>
        <taxon>Alphaproteobacteria</taxon>
        <taxon>Sphingomonadales</taxon>
        <taxon>Sphingomonadaceae</taxon>
        <taxon>Novosphingobium</taxon>
    </lineage>
</organism>
<keyword evidence="1" id="KW-0732">Signal</keyword>
<accession>A0A5B8S304</accession>
<evidence type="ECO:0000256" key="1">
    <source>
        <dbReference type="SAM" id="SignalP"/>
    </source>
</evidence>
<dbReference type="EMBL" id="CP042345">
    <property type="protein sequence ID" value="QEA15693.1"/>
    <property type="molecule type" value="Genomic_DNA"/>
</dbReference>
<dbReference type="RefSeq" id="WP_147089671.1">
    <property type="nucleotide sequence ID" value="NZ_BAABJD010000001.1"/>
</dbReference>
<protein>
    <recommendedName>
        <fullName evidence="4">UrcA family protein</fullName>
    </recommendedName>
</protein>
<dbReference type="OrthoDB" id="7510939at2"/>
<evidence type="ECO:0008006" key="4">
    <source>
        <dbReference type="Google" id="ProtNLM"/>
    </source>
</evidence>
<proteinExistence type="predicted"/>
<feature type="signal peptide" evidence="1">
    <location>
        <begin position="1"/>
        <end position="16"/>
    </location>
</feature>